<dbReference type="RefSeq" id="WP_148593831.1">
    <property type="nucleotide sequence ID" value="NZ_CP042997.1"/>
</dbReference>
<accession>A0A5B9W1H7</accession>
<sequence>MSTIPAFSGVVVGRPLQHANLAVFPLFASGHAESDVDYELSDEAIAAGTVVVEEVSESGSVPTLRVTNKGARRVLFLEGQELEGAKQNRVLNTSLLVGAGARATIPVSCVEQGRWRHRSRSFAASGHHCSPSLRKSLKRSVARSLDEGKGHASDQMEVWAEVGRQMDSLGSSSETMAMSDTFRTFSGQIDEYRQDLAYADGAVGLAVAIGPDVVAIDLFDRPSTCRKVWDRLLSGFVMDALERPGVTGAAGPADVLAALQRLASAMWRESPPVGEGQEFRAKPGPDAHASALTFSASLLHGSAVLA</sequence>
<dbReference type="Proteomes" id="UP000324233">
    <property type="component" value="Chromosome"/>
</dbReference>
<keyword evidence="3" id="KW-1185">Reference proteome</keyword>
<dbReference type="InterPro" id="IPR046699">
    <property type="entry name" value="ARPP-1"/>
</dbReference>
<evidence type="ECO:0000259" key="1">
    <source>
        <dbReference type="Pfam" id="PF20208"/>
    </source>
</evidence>
<protein>
    <recommendedName>
        <fullName evidence="1">ARG and Rhodanese-Phosphatase-superfamily-associated domain-containing protein</fullName>
    </recommendedName>
</protein>
<name>A0A5B9W1H7_9BACT</name>
<dbReference type="KEGG" id="agv:OJF2_23600"/>
<dbReference type="AlphaFoldDB" id="A0A5B9W1H7"/>
<dbReference type="OrthoDB" id="9806181at2"/>
<reference evidence="2 3" key="1">
    <citation type="submission" date="2019-08" db="EMBL/GenBank/DDBJ databases">
        <title>Deep-cultivation of Planctomycetes and their phenomic and genomic characterization uncovers novel biology.</title>
        <authorList>
            <person name="Wiegand S."/>
            <person name="Jogler M."/>
            <person name="Boedeker C."/>
            <person name="Pinto D."/>
            <person name="Vollmers J."/>
            <person name="Rivas-Marin E."/>
            <person name="Kohn T."/>
            <person name="Peeters S.H."/>
            <person name="Heuer A."/>
            <person name="Rast P."/>
            <person name="Oberbeckmann S."/>
            <person name="Bunk B."/>
            <person name="Jeske O."/>
            <person name="Meyerdierks A."/>
            <person name="Storesund J.E."/>
            <person name="Kallscheuer N."/>
            <person name="Luecker S."/>
            <person name="Lage O.M."/>
            <person name="Pohl T."/>
            <person name="Merkel B.J."/>
            <person name="Hornburger P."/>
            <person name="Mueller R.-W."/>
            <person name="Bruemmer F."/>
            <person name="Labrenz M."/>
            <person name="Spormann A.M."/>
            <person name="Op den Camp H."/>
            <person name="Overmann J."/>
            <person name="Amann R."/>
            <person name="Jetten M.S.M."/>
            <person name="Mascher T."/>
            <person name="Medema M.H."/>
            <person name="Devos D.P."/>
            <person name="Kaster A.-K."/>
            <person name="Ovreas L."/>
            <person name="Rohde M."/>
            <person name="Galperin M.Y."/>
            <person name="Jogler C."/>
        </authorList>
    </citation>
    <scope>NUCLEOTIDE SEQUENCE [LARGE SCALE GENOMIC DNA]</scope>
    <source>
        <strain evidence="2 3">OJF2</strain>
    </source>
</reference>
<evidence type="ECO:0000313" key="3">
    <source>
        <dbReference type="Proteomes" id="UP000324233"/>
    </source>
</evidence>
<evidence type="ECO:0000313" key="2">
    <source>
        <dbReference type="EMBL" id="QEH33830.1"/>
    </source>
</evidence>
<dbReference type="EMBL" id="CP042997">
    <property type="protein sequence ID" value="QEH33830.1"/>
    <property type="molecule type" value="Genomic_DNA"/>
</dbReference>
<proteinExistence type="predicted"/>
<organism evidence="2 3">
    <name type="scientific">Aquisphaera giovannonii</name>
    <dbReference type="NCBI Taxonomy" id="406548"/>
    <lineage>
        <taxon>Bacteria</taxon>
        <taxon>Pseudomonadati</taxon>
        <taxon>Planctomycetota</taxon>
        <taxon>Planctomycetia</taxon>
        <taxon>Isosphaerales</taxon>
        <taxon>Isosphaeraceae</taxon>
        <taxon>Aquisphaera</taxon>
    </lineage>
</organism>
<dbReference type="Pfam" id="PF20208">
    <property type="entry name" value="ARPP-1"/>
    <property type="match status" value="1"/>
</dbReference>
<gene>
    <name evidence="2" type="ORF">OJF2_23600</name>
</gene>
<feature type="domain" description="ARG and Rhodanese-Phosphatase-superfamily-associated" evidence="1">
    <location>
        <begin position="10"/>
        <end position="303"/>
    </location>
</feature>